<organism evidence="1 2">
    <name type="scientific">Rhizopogon vinicolor AM-OR11-026</name>
    <dbReference type="NCBI Taxonomy" id="1314800"/>
    <lineage>
        <taxon>Eukaryota</taxon>
        <taxon>Fungi</taxon>
        <taxon>Dikarya</taxon>
        <taxon>Basidiomycota</taxon>
        <taxon>Agaricomycotina</taxon>
        <taxon>Agaricomycetes</taxon>
        <taxon>Agaricomycetidae</taxon>
        <taxon>Boletales</taxon>
        <taxon>Suillineae</taxon>
        <taxon>Rhizopogonaceae</taxon>
        <taxon>Rhizopogon</taxon>
    </lineage>
</organism>
<proteinExistence type="predicted"/>
<sequence>MDNNYDLDEFQDLFYKPRHSSSTYKEASDTSTGILSDTHTSCAGSALTNLVRSLNEERELHIAASESSLGQKSGGPDTQRSDELSQSYVFMDMSRAPSLKSANNPPAVLRLPSQNYDAPFEFGVPEDIASSRASSLLITEENDTFGHLIRQGIVDAAGTPTTPQCPSRATYTHPKIEDDAEEVDIIIPISYIDSQLRSPNGMRSSYMTSASEYYRMSALSDFPVPQHDQTLRLIALPLVLTLL</sequence>
<dbReference type="EMBL" id="KV448419">
    <property type="protein sequence ID" value="OAX36409.1"/>
    <property type="molecule type" value="Genomic_DNA"/>
</dbReference>
<keyword evidence="2" id="KW-1185">Reference proteome</keyword>
<gene>
    <name evidence="1" type="ORF">K503DRAFT_301358</name>
</gene>
<dbReference type="AlphaFoldDB" id="A0A1B7MUY9"/>
<dbReference type="Proteomes" id="UP000092154">
    <property type="component" value="Unassembled WGS sequence"/>
</dbReference>
<protein>
    <submittedName>
        <fullName evidence="1">Uncharacterized protein</fullName>
    </submittedName>
</protein>
<name>A0A1B7MUY9_9AGAM</name>
<reference evidence="1 2" key="1">
    <citation type="submission" date="2016-06" db="EMBL/GenBank/DDBJ databases">
        <title>Comparative genomics of the ectomycorrhizal sister species Rhizopogon vinicolor and Rhizopogon vesiculosus (Basidiomycota: Boletales) reveals a divergence of the mating type B locus.</title>
        <authorList>
            <consortium name="DOE Joint Genome Institute"/>
            <person name="Mujic A.B."/>
            <person name="Kuo A."/>
            <person name="Tritt A."/>
            <person name="Lipzen A."/>
            <person name="Chen C."/>
            <person name="Johnson J."/>
            <person name="Sharma A."/>
            <person name="Barry K."/>
            <person name="Grigoriev I.V."/>
            <person name="Spatafora J.W."/>
        </authorList>
    </citation>
    <scope>NUCLEOTIDE SEQUENCE [LARGE SCALE GENOMIC DNA]</scope>
    <source>
        <strain evidence="1 2">AM-OR11-026</strain>
    </source>
</reference>
<accession>A0A1B7MUY9</accession>
<dbReference type="STRING" id="1314800.A0A1B7MUY9"/>
<dbReference type="InParanoid" id="A0A1B7MUY9"/>
<evidence type="ECO:0000313" key="2">
    <source>
        <dbReference type="Proteomes" id="UP000092154"/>
    </source>
</evidence>
<evidence type="ECO:0000313" key="1">
    <source>
        <dbReference type="EMBL" id="OAX36409.1"/>
    </source>
</evidence>
<dbReference type="OrthoDB" id="3228777at2759"/>